<dbReference type="PROSITE" id="PS50879">
    <property type="entry name" value="RNASE_H_1"/>
    <property type="match status" value="1"/>
</dbReference>
<dbReference type="InterPro" id="IPR012337">
    <property type="entry name" value="RNaseH-like_sf"/>
</dbReference>
<dbReference type="SUPFAM" id="SSF53098">
    <property type="entry name" value="Ribonuclease H-like"/>
    <property type="match status" value="1"/>
</dbReference>
<name>A0A4C1YRC6_EUMVA</name>
<evidence type="ECO:0000313" key="3">
    <source>
        <dbReference type="Proteomes" id="UP000299102"/>
    </source>
</evidence>
<dbReference type="EMBL" id="BGZK01001343">
    <property type="protein sequence ID" value="GBP77710.1"/>
    <property type="molecule type" value="Genomic_DNA"/>
</dbReference>
<dbReference type="InterPro" id="IPR002156">
    <property type="entry name" value="RNaseH_domain"/>
</dbReference>
<comment type="caution">
    <text evidence="2">The sequence shown here is derived from an EMBL/GenBank/DDBJ whole genome shotgun (WGS) entry which is preliminary data.</text>
</comment>
<keyword evidence="3" id="KW-1185">Reference proteome</keyword>
<dbReference type="OrthoDB" id="411823at2759"/>
<dbReference type="InterPro" id="IPR036397">
    <property type="entry name" value="RNaseH_sf"/>
</dbReference>
<dbReference type="Proteomes" id="UP000299102">
    <property type="component" value="Unassembled WGS sequence"/>
</dbReference>
<feature type="domain" description="RNase H type-1" evidence="1">
    <location>
        <begin position="1"/>
        <end position="36"/>
    </location>
</feature>
<gene>
    <name evidence="2" type="ORF">EVAR_62045_1</name>
</gene>
<accession>A0A4C1YRC6</accession>
<dbReference type="Gene3D" id="3.30.420.10">
    <property type="entry name" value="Ribonuclease H-like superfamily/Ribonuclease H"/>
    <property type="match status" value="1"/>
</dbReference>
<evidence type="ECO:0000259" key="1">
    <source>
        <dbReference type="PROSITE" id="PS50879"/>
    </source>
</evidence>
<proteinExistence type="predicted"/>
<dbReference type="Pfam" id="PF00075">
    <property type="entry name" value="RNase_H"/>
    <property type="match status" value="1"/>
</dbReference>
<protein>
    <recommendedName>
        <fullName evidence="1">RNase H type-1 domain-containing protein</fullName>
    </recommendedName>
</protein>
<sequence>MNNPAEGRTVRLFWVRAHAGMTSNERADELAKNATLKKKTKPDYDCFPLIYAKRVIRATSLKEWQERYTEGSTGELTKCFFARVETAYKVLRETEMMPTLAQNLTGHGGLAKYLNRFKL</sequence>
<dbReference type="GO" id="GO:0004523">
    <property type="term" value="F:RNA-DNA hybrid ribonuclease activity"/>
    <property type="evidence" value="ECO:0007669"/>
    <property type="project" value="InterPro"/>
</dbReference>
<dbReference type="AlphaFoldDB" id="A0A4C1YRC6"/>
<dbReference type="STRING" id="151549.A0A4C1YRC6"/>
<dbReference type="GO" id="GO:0003676">
    <property type="term" value="F:nucleic acid binding"/>
    <property type="evidence" value="ECO:0007669"/>
    <property type="project" value="InterPro"/>
</dbReference>
<organism evidence="2 3">
    <name type="scientific">Eumeta variegata</name>
    <name type="common">Bagworm moth</name>
    <name type="synonym">Eumeta japonica</name>
    <dbReference type="NCBI Taxonomy" id="151549"/>
    <lineage>
        <taxon>Eukaryota</taxon>
        <taxon>Metazoa</taxon>
        <taxon>Ecdysozoa</taxon>
        <taxon>Arthropoda</taxon>
        <taxon>Hexapoda</taxon>
        <taxon>Insecta</taxon>
        <taxon>Pterygota</taxon>
        <taxon>Neoptera</taxon>
        <taxon>Endopterygota</taxon>
        <taxon>Lepidoptera</taxon>
        <taxon>Glossata</taxon>
        <taxon>Ditrysia</taxon>
        <taxon>Tineoidea</taxon>
        <taxon>Psychidae</taxon>
        <taxon>Oiketicinae</taxon>
        <taxon>Eumeta</taxon>
    </lineage>
</organism>
<evidence type="ECO:0000313" key="2">
    <source>
        <dbReference type="EMBL" id="GBP77710.1"/>
    </source>
</evidence>
<reference evidence="2 3" key="1">
    <citation type="journal article" date="2019" name="Commun. Biol.">
        <title>The bagworm genome reveals a unique fibroin gene that provides high tensile strength.</title>
        <authorList>
            <person name="Kono N."/>
            <person name="Nakamura H."/>
            <person name="Ohtoshi R."/>
            <person name="Tomita M."/>
            <person name="Numata K."/>
            <person name="Arakawa K."/>
        </authorList>
    </citation>
    <scope>NUCLEOTIDE SEQUENCE [LARGE SCALE GENOMIC DNA]</scope>
</reference>